<organism evidence="2 3">
    <name type="scientific">Microbacterium kyungheense</name>
    <dbReference type="NCBI Taxonomy" id="1263636"/>
    <lineage>
        <taxon>Bacteria</taxon>
        <taxon>Bacillati</taxon>
        <taxon>Actinomycetota</taxon>
        <taxon>Actinomycetes</taxon>
        <taxon>Micrococcales</taxon>
        <taxon>Microbacteriaceae</taxon>
        <taxon>Microbacterium</taxon>
    </lineage>
</organism>
<comment type="caution">
    <text evidence="2">The sequence shown here is derived from an EMBL/GenBank/DDBJ whole genome shotgun (WGS) entry which is preliminary data.</text>
</comment>
<dbReference type="RefSeq" id="WP_141892438.1">
    <property type="nucleotide sequence ID" value="NZ_BAABLH010000008.1"/>
</dbReference>
<keyword evidence="3" id="KW-1185">Reference proteome</keyword>
<sequence length="160" mass="17208">MGVLPGVSFDVTPARRGTGGSPFLSAAAAARLAGLTPATLTRRLANGDLPGYRFGRRWFVPEAEFRRQLRRRAWMVREDAGPAVIRELTRSLPAFLTADDLERFFGVRRTLLADVLRMPSFSGRGGGTTIAVLERTLQGARNACTPCVADAVAHGVRGAA</sequence>
<dbReference type="OrthoDB" id="4871899at2"/>
<feature type="domain" description="Helix-turn-helix" evidence="1">
    <location>
        <begin position="23"/>
        <end position="72"/>
    </location>
</feature>
<gene>
    <name evidence="2" type="ORF">FB391_0187</name>
</gene>
<evidence type="ECO:0000313" key="2">
    <source>
        <dbReference type="EMBL" id="TQM33900.1"/>
    </source>
</evidence>
<dbReference type="EMBL" id="VFPE01000001">
    <property type="protein sequence ID" value="TQM33900.1"/>
    <property type="molecule type" value="Genomic_DNA"/>
</dbReference>
<dbReference type="Pfam" id="PF12728">
    <property type="entry name" value="HTH_17"/>
    <property type="match status" value="1"/>
</dbReference>
<evidence type="ECO:0000259" key="1">
    <source>
        <dbReference type="Pfam" id="PF12728"/>
    </source>
</evidence>
<evidence type="ECO:0000313" key="3">
    <source>
        <dbReference type="Proteomes" id="UP000320235"/>
    </source>
</evidence>
<dbReference type="AlphaFoldDB" id="A0A543FJ51"/>
<proteinExistence type="predicted"/>
<reference evidence="2 3" key="1">
    <citation type="submission" date="2019-06" db="EMBL/GenBank/DDBJ databases">
        <title>Sequencing the genomes of 1000 actinobacteria strains.</title>
        <authorList>
            <person name="Klenk H.-P."/>
        </authorList>
    </citation>
    <scope>NUCLEOTIDE SEQUENCE [LARGE SCALE GENOMIC DNA]</scope>
    <source>
        <strain evidence="2 3">DSM 105492</strain>
    </source>
</reference>
<dbReference type="Proteomes" id="UP000320235">
    <property type="component" value="Unassembled WGS sequence"/>
</dbReference>
<dbReference type="InterPro" id="IPR041657">
    <property type="entry name" value="HTH_17"/>
</dbReference>
<protein>
    <submittedName>
        <fullName evidence="2">Helix-turn-helix protein</fullName>
    </submittedName>
</protein>
<accession>A0A543FJ51</accession>
<name>A0A543FJ51_9MICO</name>